<proteinExistence type="predicted"/>
<accession>A0A2T2YLC9</accession>
<evidence type="ECO:0000313" key="1">
    <source>
        <dbReference type="EMBL" id="PSR56297.1"/>
    </source>
</evidence>
<dbReference type="Proteomes" id="UP000240357">
    <property type="component" value="Unassembled WGS sequence"/>
</dbReference>
<dbReference type="RefSeq" id="WP_106932475.1">
    <property type="nucleotide sequence ID" value="NZ_PYFT01000001.1"/>
</dbReference>
<name>A0A2T2YLC9_9BACT</name>
<dbReference type="AlphaFoldDB" id="A0A2T2YLC9"/>
<reference evidence="1 2" key="1">
    <citation type="submission" date="2018-03" db="EMBL/GenBank/DDBJ databases">
        <title>Adhaeribacter sp. HMF7605 Genome sequencing and assembly.</title>
        <authorList>
            <person name="Kang H."/>
            <person name="Kang J."/>
            <person name="Cha I."/>
            <person name="Kim H."/>
            <person name="Joh K."/>
        </authorList>
    </citation>
    <scope>NUCLEOTIDE SEQUENCE [LARGE SCALE GENOMIC DNA]</scope>
    <source>
        <strain evidence="1 2">HMF7605</strain>
    </source>
</reference>
<dbReference type="OrthoDB" id="9926763at2"/>
<organism evidence="1 2">
    <name type="scientific">Adhaeribacter arboris</name>
    <dbReference type="NCBI Taxonomy" id="2072846"/>
    <lineage>
        <taxon>Bacteria</taxon>
        <taxon>Pseudomonadati</taxon>
        <taxon>Bacteroidota</taxon>
        <taxon>Cytophagia</taxon>
        <taxon>Cytophagales</taxon>
        <taxon>Hymenobacteraceae</taxon>
        <taxon>Adhaeribacter</taxon>
    </lineage>
</organism>
<dbReference type="EMBL" id="PYFT01000001">
    <property type="protein sequence ID" value="PSR56297.1"/>
    <property type="molecule type" value="Genomic_DNA"/>
</dbReference>
<sequence length="88" mass="10487">MKNSEIISPDEQITFIQEELNTIDLMRRQLFHFVPSENNLVMTFTLQDGNQVNIPIQNPYKTRMFIEEVRTYLGEQELVNERKLSKIK</sequence>
<keyword evidence="2" id="KW-1185">Reference proteome</keyword>
<gene>
    <name evidence="1" type="ORF">AHMF7605_23755</name>
</gene>
<protein>
    <submittedName>
        <fullName evidence="1">Uncharacterized protein</fullName>
    </submittedName>
</protein>
<comment type="caution">
    <text evidence="1">The sequence shown here is derived from an EMBL/GenBank/DDBJ whole genome shotgun (WGS) entry which is preliminary data.</text>
</comment>
<evidence type="ECO:0000313" key="2">
    <source>
        <dbReference type="Proteomes" id="UP000240357"/>
    </source>
</evidence>